<dbReference type="SUPFAM" id="SSF46785">
    <property type="entry name" value="Winged helix' DNA-binding domain"/>
    <property type="match status" value="1"/>
</dbReference>
<feature type="domain" description="HTH lysR-type" evidence="5">
    <location>
        <begin position="1"/>
        <end position="58"/>
    </location>
</feature>
<dbReference type="PROSITE" id="PS50931">
    <property type="entry name" value="HTH_LYSR"/>
    <property type="match status" value="1"/>
</dbReference>
<organism evidence="6 7">
    <name type="scientific">Clostridium beijerinckii</name>
    <name type="common">Clostridium MP</name>
    <dbReference type="NCBI Taxonomy" id="1520"/>
    <lineage>
        <taxon>Bacteria</taxon>
        <taxon>Bacillati</taxon>
        <taxon>Bacillota</taxon>
        <taxon>Clostridia</taxon>
        <taxon>Eubacteriales</taxon>
        <taxon>Clostridiaceae</taxon>
        <taxon>Clostridium</taxon>
    </lineage>
</organism>
<evidence type="ECO:0000256" key="1">
    <source>
        <dbReference type="ARBA" id="ARBA00009437"/>
    </source>
</evidence>
<dbReference type="Pfam" id="PF03466">
    <property type="entry name" value="LysR_substrate"/>
    <property type="match status" value="1"/>
</dbReference>
<proteinExistence type="inferred from homology"/>
<dbReference type="GO" id="GO:0003700">
    <property type="term" value="F:DNA-binding transcription factor activity"/>
    <property type="evidence" value="ECO:0007669"/>
    <property type="project" value="InterPro"/>
</dbReference>
<evidence type="ECO:0000259" key="5">
    <source>
        <dbReference type="PROSITE" id="PS50931"/>
    </source>
</evidence>
<dbReference type="PRINTS" id="PR00039">
    <property type="entry name" value="HTHLYSR"/>
</dbReference>
<dbReference type="CDD" id="cd05466">
    <property type="entry name" value="PBP2_LTTR_substrate"/>
    <property type="match status" value="1"/>
</dbReference>
<dbReference type="PANTHER" id="PTHR30126">
    <property type="entry name" value="HTH-TYPE TRANSCRIPTIONAL REGULATOR"/>
    <property type="match status" value="1"/>
</dbReference>
<evidence type="ECO:0000313" key="7">
    <source>
        <dbReference type="Proteomes" id="UP000190959"/>
    </source>
</evidence>
<dbReference type="PANTHER" id="PTHR30126:SF100">
    <property type="entry name" value="LYSR-FAMILY TRANSCRIPTIONAL REGULATOR"/>
    <property type="match status" value="1"/>
</dbReference>
<accession>A0A1S9N4N5</accession>
<keyword evidence="2" id="KW-0805">Transcription regulation</keyword>
<dbReference type="Proteomes" id="UP000190959">
    <property type="component" value="Unassembled WGS sequence"/>
</dbReference>
<protein>
    <submittedName>
        <fullName evidence="6">LysR family transcriptional regulator</fullName>
    </submittedName>
</protein>
<dbReference type="InterPro" id="IPR036388">
    <property type="entry name" value="WH-like_DNA-bd_sf"/>
</dbReference>
<sequence>MEFRQLNAFITVAKLSNFTKAAFELGYSQSAITAQIQQLEKELGVNLFERLGKNISLTSEGEKFLVYAKQIIKLSDEAKNNLSTSDVVKGTLTIGANESLCAVRLPPILKEFHERYPEIEIILKMEGNNKCKTLIRENQIDVAFIIGQKINDSELITELEFPEPLVLLATPGHPLTSKKHVHPEDIAECNIIVSEKGCGYRNLFEQSLNDAGVTPKSIIEMGSIQSIKQLTMSGLGITLLPKIAAAEELKRKQLIELQWWEDSFYLTTQMVYHRDKWVSRALRAFIDTSKEMMKS</sequence>
<dbReference type="SUPFAM" id="SSF53850">
    <property type="entry name" value="Periplasmic binding protein-like II"/>
    <property type="match status" value="1"/>
</dbReference>
<comment type="similarity">
    <text evidence="1">Belongs to the LysR transcriptional regulatory family.</text>
</comment>
<evidence type="ECO:0000256" key="4">
    <source>
        <dbReference type="ARBA" id="ARBA00023163"/>
    </source>
</evidence>
<evidence type="ECO:0000256" key="3">
    <source>
        <dbReference type="ARBA" id="ARBA00023125"/>
    </source>
</evidence>
<gene>
    <name evidence="6" type="ORF">CBEIBR21_15300</name>
</gene>
<dbReference type="Pfam" id="PF00126">
    <property type="entry name" value="HTH_1"/>
    <property type="match status" value="1"/>
</dbReference>
<dbReference type="Gene3D" id="1.10.10.10">
    <property type="entry name" value="Winged helix-like DNA-binding domain superfamily/Winged helix DNA-binding domain"/>
    <property type="match status" value="1"/>
</dbReference>
<dbReference type="FunFam" id="1.10.10.10:FF:000001">
    <property type="entry name" value="LysR family transcriptional regulator"/>
    <property type="match status" value="1"/>
</dbReference>
<keyword evidence="4" id="KW-0804">Transcription</keyword>
<dbReference type="InterPro" id="IPR000847">
    <property type="entry name" value="LysR_HTH_N"/>
</dbReference>
<evidence type="ECO:0000313" key="6">
    <source>
        <dbReference type="EMBL" id="OOP72303.1"/>
    </source>
</evidence>
<reference evidence="6 7" key="1">
    <citation type="submission" date="2017-02" db="EMBL/GenBank/DDBJ databases">
        <title>Genome sequence of Clostridium beijerinckii Br21.</title>
        <authorList>
            <person name="Fonseca B.C."/>
            <person name="Guazzaroni M.E."/>
            <person name="Riano-Pachon D.M."/>
            <person name="Reginatto V."/>
        </authorList>
    </citation>
    <scope>NUCLEOTIDE SEQUENCE [LARGE SCALE GENOMIC DNA]</scope>
    <source>
        <strain evidence="6 7">Br21</strain>
    </source>
</reference>
<dbReference type="Gene3D" id="3.40.190.290">
    <property type="match status" value="1"/>
</dbReference>
<dbReference type="RefSeq" id="WP_078116121.1">
    <property type="nucleotide sequence ID" value="NZ_MWMH01000005.1"/>
</dbReference>
<name>A0A1S9N4N5_CLOBE</name>
<dbReference type="GO" id="GO:0000976">
    <property type="term" value="F:transcription cis-regulatory region binding"/>
    <property type="evidence" value="ECO:0007669"/>
    <property type="project" value="TreeGrafter"/>
</dbReference>
<dbReference type="AlphaFoldDB" id="A0A1S9N4N5"/>
<keyword evidence="3" id="KW-0238">DNA-binding</keyword>
<comment type="caution">
    <text evidence="6">The sequence shown here is derived from an EMBL/GenBank/DDBJ whole genome shotgun (WGS) entry which is preliminary data.</text>
</comment>
<dbReference type="InterPro" id="IPR005119">
    <property type="entry name" value="LysR_subst-bd"/>
</dbReference>
<evidence type="ECO:0000256" key="2">
    <source>
        <dbReference type="ARBA" id="ARBA00023015"/>
    </source>
</evidence>
<dbReference type="EMBL" id="MWMH01000005">
    <property type="protein sequence ID" value="OOP72303.1"/>
    <property type="molecule type" value="Genomic_DNA"/>
</dbReference>
<dbReference type="InterPro" id="IPR036390">
    <property type="entry name" value="WH_DNA-bd_sf"/>
</dbReference>